<organism evidence="5 6">
    <name type="scientific">Flavobacterium pokkalii</name>
    <dbReference type="NCBI Taxonomy" id="1940408"/>
    <lineage>
        <taxon>Bacteria</taxon>
        <taxon>Pseudomonadati</taxon>
        <taxon>Bacteroidota</taxon>
        <taxon>Flavobacteriia</taxon>
        <taxon>Flavobacteriales</taxon>
        <taxon>Flavobacteriaceae</taxon>
        <taxon>Flavobacterium</taxon>
    </lineage>
</organism>
<dbReference type="PANTHER" id="PTHR42855">
    <property type="entry name" value="ABC TRANSPORTER ATP-BINDING SUBUNIT"/>
    <property type="match status" value="1"/>
</dbReference>
<dbReference type="InterPro" id="IPR003439">
    <property type="entry name" value="ABC_transporter-like_ATP-bd"/>
</dbReference>
<dbReference type="InterPro" id="IPR032781">
    <property type="entry name" value="ABC_tran_Xtn"/>
</dbReference>
<dbReference type="Pfam" id="PF00005">
    <property type="entry name" value="ABC_tran"/>
    <property type="match status" value="2"/>
</dbReference>
<dbReference type="InterPro" id="IPR051309">
    <property type="entry name" value="ABCF_ATPase"/>
</dbReference>
<keyword evidence="1" id="KW-0547">Nucleotide-binding</keyword>
<proteinExistence type="predicted"/>
<keyword evidence="3" id="KW-0175">Coiled coil</keyword>
<name>A0ABR7UU81_9FLAO</name>
<dbReference type="SUPFAM" id="SSF52540">
    <property type="entry name" value="P-loop containing nucleoside triphosphate hydrolases"/>
    <property type="match status" value="2"/>
</dbReference>
<feature type="coiled-coil region" evidence="3">
    <location>
        <begin position="246"/>
        <end position="273"/>
    </location>
</feature>
<dbReference type="Gene3D" id="3.40.50.300">
    <property type="entry name" value="P-loop containing nucleotide triphosphate hydrolases"/>
    <property type="match status" value="2"/>
</dbReference>
<reference evidence="5 6" key="1">
    <citation type="journal article" date="2020" name="Microbiol. Res.">
        <title>Flavobacterium pokkalii sp. nov., a novel plant growth promoting native rhizobacteria isolated from pokkali rice grown in coastal saline affected agricultural regions of southern India, Kerala.</title>
        <authorList>
            <person name="Menon R.R."/>
            <person name="Kumari S."/>
            <person name="Viver T."/>
            <person name="Rameshkumar N."/>
        </authorList>
    </citation>
    <scope>NUCLEOTIDE SEQUENCE [LARGE SCALE GENOMIC DNA]</scope>
    <source>
        <strain evidence="5 6">L1I52</strain>
    </source>
</reference>
<dbReference type="PANTHER" id="PTHR42855:SF2">
    <property type="entry name" value="DRUG RESISTANCE ABC TRANSPORTER,ATP-BINDING PROTEIN"/>
    <property type="match status" value="1"/>
</dbReference>
<comment type="caution">
    <text evidence="5">The sequence shown here is derived from an EMBL/GenBank/DDBJ whole genome shotgun (WGS) entry which is preliminary data.</text>
</comment>
<gene>
    <name evidence="5" type="ORF">B6A10_15070</name>
</gene>
<evidence type="ECO:0000313" key="5">
    <source>
        <dbReference type="EMBL" id="MBD0726494.1"/>
    </source>
</evidence>
<dbReference type="RefSeq" id="WP_055090919.1">
    <property type="nucleotide sequence ID" value="NZ_NASZ01000030.1"/>
</dbReference>
<evidence type="ECO:0000256" key="2">
    <source>
        <dbReference type="ARBA" id="ARBA00022840"/>
    </source>
</evidence>
<feature type="domain" description="ABC transporter" evidence="4">
    <location>
        <begin position="2"/>
        <end position="250"/>
    </location>
</feature>
<evidence type="ECO:0000313" key="6">
    <source>
        <dbReference type="Proteomes" id="UP000661715"/>
    </source>
</evidence>
<dbReference type="EMBL" id="NASZ01000030">
    <property type="protein sequence ID" value="MBD0726494.1"/>
    <property type="molecule type" value="Genomic_DNA"/>
</dbReference>
<evidence type="ECO:0000256" key="3">
    <source>
        <dbReference type="SAM" id="Coils"/>
    </source>
</evidence>
<dbReference type="InterPro" id="IPR027417">
    <property type="entry name" value="P-loop_NTPase"/>
</dbReference>
<dbReference type="CDD" id="cd03221">
    <property type="entry name" value="ABCF_EF-3"/>
    <property type="match status" value="2"/>
</dbReference>
<keyword evidence="2" id="KW-0067">ATP-binding</keyword>
<protein>
    <submittedName>
        <fullName evidence="5">ABC-F family ATPase</fullName>
    </submittedName>
</protein>
<dbReference type="InterPro" id="IPR003593">
    <property type="entry name" value="AAA+_ATPase"/>
</dbReference>
<dbReference type="Proteomes" id="UP000661715">
    <property type="component" value="Unassembled WGS sequence"/>
</dbReference>
<evidence type="ECO:0000256" key="1">
    <source>
        <dbReference type="ARBA" id="ARBA00022741"/>
    </source>
</evidence>
<evidence type="ECO:0000259" key="4">
    <source>
        <dbReference type="PROSITE" id="PS50893"/>
    </source>
</evidence>
<dbReference type="SMART" id="SM00382">
    <property type="entry name" value="AAA"/>
    <property type="match status" value="1"/>
</dbReference>
<dbReference type="Pfam" id="PF12848">
    <property type="entry name" value="ABC_tran_Xtn"/>
    <property type="match status" value="1"/>
</dbReference>
<feature type="domain" description="ABC transporter" evidence="4">
    <location>
        <begin position="318"/>
        <end position="536"/>
    </location>
</feature>
<keyword evidence="6" id="KW-1185">Reference proteome</keyword>
<sequence>MLTVNNLSVQFGKRILFDEVNTTFTHGNIYGVIGANGAGKSTFLKIISGELDPTSGHVQLEPGKRMSVLNQNHNMFDEHTVLETVIMGNKVLYAVKKEMDELYLDYNDANADRIGELQVQFEEMNGWNADSDAAAMLSNLGIGEEFHYTLMSDMEGKMKVRVLLAQALFGNPDVLIMDEPTNDLDFETIAWLENFLANYENTVIVVSHDRHFLDAVCTHISDIDFGKINHYSGNYTFWYESSQLAAKQRAQQNKKAEEKKQELEEFIRRFSANVAKSKQATSRKKMISKLNIAEIKPSSRRYPAIIFDQEREAGDQILNVQNLSASIDGELLFKDVDLNMAKGDKIVLFSKDSRATTAFYEILNANQKADSGTYDWGITTNQAYLPAENHEFFKNQLTLVDWLRQYAKTEEERDEVFIRGFLGKMIFSGEEALKTSNVLSGGEKVRCMISRMMMERANVLMLDEPTNHLDLESITAFNNSLKNFKGSVIFTTHDHEFAQTVGNRVVELTPNGVIDRYMTFDEYLDDEKIQEQRKKMYNL</sequence>
<dbReference type="PROSITE" id="PS50893">
    <property type="entry name" value="ABC_TRANSPORTER_2"/>
    <property type="match status" value="2"/>
</dbReference>
<accession>A0ABR7UU81</accession>